<name>A0A922NEI9_9PLEO</name>
<protein>
    <submittedName>
        <fullName evidence="1">Uncharacterized protein</fullName>
    </submittedName>
</protein>
<reference evidence="2" key="1">
    <citation type="journal article" date="2022" name="Microb. Genom.">
        <title>A global pangenome for the wheat fungal pathogen Pyrenophora tritici-repentis and prediction of effector protein structural homology.</title>
        <authorList>
            <person name="Moolhuijzen P.M."/>
            <person name="See P.T."/>
            <person name="Shi G."/>
            <person name="Powell H.R."/>
            <person name="Cockram J."/>
            <person name="Jorgensen L.N."/>
            <person name="Benslimane H."/>
            <person name="Strelkov S.E."/>
            <person name="Turner J."/>
            <person name="Liu Z."/>
            <person name="Moffat C.S."/>
        </authorList>
    </citation>
    <scope>NUCLEOTIDE SEQUENCE [LARGE SCALE GENOMIC DNA]</scope>
</reference>
<gene>
    <name evidence="1" type="ORF">Ptr86124_007075</name>
</gene>
<dbReference type="AlphaFoldDB" id="A0A922NEI9"/>
<evidence type="ECO:0000313" key="1">
    <source>
        <dbReference type="EMBL" id="KAI1514445.1"/>
    </source>
</evidence>
<sequence>MEGYSPAHVKETVHFIDQLRARIASVPLEDRDKPMQHPLVEIGYSKRCLDRLKDHARHNSSTYIMNLTAAIFHATRNAVSKVYKIQKAGIYLIWLPEHAEISEIGLTKLAEGYIHNAGGFSHFTAGLSKHSANRTSAREWNGAKEYLVDYSAFQANLQLELDALEKLVLSKEAELAENAVSSELEQSKTVVLSRRLDRKLAENVEFLLASLEVVRERNATLAILSNAVADDD</sequence>
<proteinExistence type="predicted"/>
<keyword evidence="2" id="KW-1185">Reference proteome</keyword>
<accession>A0A922NEI9</accession>
<dbReference type="EMBL" id="NRDI02000008">
    <property type="protein sequence ID" value="KAI1514445.1"/>
    <property type="molecule type" value="Genomic_DNA"/>
</dbReference>
<dbReference type="Proteomes" id="UP000249757">
    <property type="component" value="Unassembled WGS sequence"/>
</dbReference>
<comment type="caution">
    <text evidence="1">The sequence shown here is derived from an EMBL/GenBank/DDBJ whole genome shotgun (WGS) entry which is preliminary data.</text>
</comment>
<organism evidence="1 2">
    <name type="scientific">Pyrenophora tritici-repentis</name>
    <dbReference type="NCBI Taxonomy" id="45151"/>
    <lineage>
        <taxon>Eukaryota</taxon>
        <taxon>Fungi</taxon>
        <taxon>Dikarya</taxon>
        <taxon>Ascomycota</taxon>
        <taxon>Pezizomycotina</taxon>
        <taxon>Dothideomycetes</taxon>
        <taxon>Pleosporomycetidae</taxon>
        <taxon>Pleosporales</taxon>
        <taxon>Pleosporineae</taxon>
        <taxon>Pleosporaceae</taxon>
        <taxon>Pyrenophora</taxon>
    </lineage>
</organism>
<evidence type="ECO:0000313" key="2">
    <source>
        <dbReference type="Proteomes" id="UP000249757"/>
    </source>
</evidence>